<keyword evidence="1" id="KW-0812">Transmembrane</keyword>
<keyword evidence="1" id="KW-1133">Transmembrane helix</keyword>
<sequence length="126" mass="14247">MKRIYISLAFFILSIATGIFEMFYVTNRIDELNEEIVSADNLVKSENYDGAKDVLAAAESKWQKNLSIFDILLIHDYVDEISVNLSAMRSYVATQSNDNYLAESAGIKKQLTSVKDSELVKIENIL</sequence>
<name>A0ABR7HI92_9FIRM</name>
<protein>
    <submittedName>
        <fullName evidence="2">DUF4363 family protein</fullName>
    </submittedName>
</protein>
<dbReference type="RefSeq" id="WP_022235424.1">
    <property type="nucleotide sequence ID" value="NZ_JACOPS010000001.1"/>
</dbReference>
<keyword evidence="3" id="KW-1185">Reference proteome</keyword>
<gene>
    <name evidence="2" type="ORF">H8R91_01555</name>
</gene>
<evidence type="ECO:0000313" key="3">
    <source>
        <dbReference type="Proteomes" id="UP000636755"/>
    </source>
</evidence>
<evidence type="ECO:0000256" key="1">
    <source>
        <dbReference type="SAM" id="Phobius"/>
    </source>
</evidence>
<accession>A0ABR7HI92</accession>
<proteinExistence type="predicted"/>
<feature type="transmembrane region" description="Helical" evidence="1">
    <location>
        <begin position="6"/>
        <end position="25"/>
    </location>
</feature>
<dbReference type="Proteomes" id="UP000636755">
    <property type="component" value="Unassembled WGS sequence"/>
</dbReference>
<organism evidence="2 3">
    <name type="scientific">Ruminococcus intestinalis</name>
    <dbReference type="NCBI Taxonomy" id="2763066"/>
    <lineage>
        <taxon>Bacteria</taxon>
        <taxon>Bacillati</taxon>
        <taxon>Bacillota</taxon>
        <taxon>Clostridia</taxon>
        <taxon>Eubacteriales</taxon>
        <taxon>Oscillospiraceae</taxon>
        <taxon>Ruminococcus</taxon>
    </lineage>
</organism>
<dbReference type="EMBL" id="JACOPS010000001">
    <property type="protein sequence ID" value="MBC5727233.1"/>
    <property type="molecule type" value="Genomic_DNA"/>
</dbReference>
<dbReference type="Pfam" id="PF14276">
    <property type="entry name" value="DUF4363"/>
    <property type="match status" value="1"/>
</dbReference>
<comment type="caution">
    <text evidence="2">The sequence shown here is derived from an EMBL/GenBank/DDBJ whole genome shotgun (WGS) entry which is preliminary data.</text>
</comment>
<dbReference type="InterPro" id="IPR025373">
    <property type="entry name" value="DUF4363"/>
</dbReference>
<evidence type="ECO:0000313" key="2">
    <source>
        <dbReference type="EMBL" id="MBC5727233.1"/>
    </source>
</evidence>
<keyword evidence="1" id="KW-0472">Membrane</keyword>
<reference evidence="2 3" key="1">
    <citation type="submission" date="2020-08" db="EMBL/GenBank/DDBJ databases">
        <title>Genome public.</title>
        <authorList>
            <person name="Liu C."/>
            <person name="Sun Q."/>
        </authorList>
    </citation>
    <scope>NUCLEOTIDE SEQUENCE [LARGE SCALE GENOMIC DNA]</scope>
    <source>
        <strain evidence="2 3">NSJ-71</strain>
    </source>
</reference>